<dbReference type="AlphaFoldDB" id="A0A9Q1KJ67"/>
<evidence type="ECO:0000313" key="2">
    <source>
        <dbReference type="EMBL" id="KAJ8443672.1"/>
    </source>
</evidence>
<dbReference type="GO" id="GO:0005737">
    <property type="term" value="C:cytoplasm"/>
    <property type="evidence" value="ECO:0007669"/>
    <property type="project" value="TreeGrafter"/>
</dbReference>
<feature type="region of interest" description="Disordered" evidence="1">
    <location>
        <begin position="1"/>
        <end position="36"/>
    </location>
</feature>
<dbReference type="PANTHER" id="PTHR23172">
    <property type="entry name" value="AUXILIN/CYCLIN G-ASSOCIATED KINASE-RELATED"/>
    <property type="match status" value="1"/>
</dbReference>
<dbReference type="GO" id="GO:0030276">
    <property type="term" value="F:clathrin binding"/>
    <property type="evidence" value="ECO:0007669"/>
    <property type="project" value="TreeGrafter"/>
</dbReference>
<dbReference type="GO" id="GO:0031982">
    <property type="term" value="C:vesicle"/>
    <property type="evidence" value="ECO:0007669"/>
    <property type="project" value="TreeGrafter"/>
</dbReference>
<dbReference type="EMBL" id="JAKOGI010000115">
    <property type="protein sequence ID" value="KAJ8443672.1"/>
    <property type="molecule type" value="Genomic_DNA"/>
</dbReference>
<protein>
    <submittedName>
        <fullName evidence="2">Uncharacterized protein</fullName>
    </submittedName>
</protein>
<dbReference type="GO" id="GO:0072318">
    <property type="term" value="P:clathrin coat disassembly"/>
    <property type="evidence" value="ECO:0007669"/>
    <property type="project" value="TreeGrafter"/>
</dbReference>
<organism evidence="2 3">
    <name type="scientific">Carnegiea gigantea</name>
    <dbReference type="NCBI Taxonomy" id="171969"/>
    <lineage>
        <taxon>Eukaryota</taxon>
        <taxon>Viridiplantae</taxon>
        <taxon>Streptophyta</taxon>
        <taxon>Embryophyta</taxon>
        <taxon>Tracheophyta</taxon>
        <taxon>Spermatophyta</taxon>
        <taxon>Magnoliopsida</taxon>
        <taxon>eudicotyledons</taxon>
        <taxon>Gunneridae</taxon>
        <taxon>Pentapetalae</taxon>
        <taxon>Caryophyllales</taxon>
        <taxon>Cactineae</taxon>
        <taxon>Cactaceae</taxon>
        <taxon>Cactoideae</taxon>
        <taxon>Echinocereeae</taxon>
        <taxon>Carnegiea</taxon>
    </lineage>
</organism>
<dbReference type="OrthoDB" id="1717591at2759"/>
<feature type="compositionally biased region" description="Basic residues" evidence="1">
    <location>
        <begin position="7"/>
        <end position="22"/>
    </location>
</feature>
<evidence type="ECO:0000313" key="3">
    <source>
        <dbReference type="Proteomes" id="UP001153076"/>
    </source>
</evidence>
<keyword evidence="3" id="KW-1185">Reference proteome</keyword>
<evidence type="ECO:0000256" key="1">
    <source>
        <dbReference type="SAM" id="MobiDB-lite"/>
    </source>
</evidence>
<dbReference type="GO" id="GO:0072583">
    <property type="term" value="P:clathrin-dependent endocytosis"/>
    <property type="evidence" value="ECO:0007669"/>
    <property type="project" value="TreeGrafter"/>
</dbReference>
<accession>A0A9Q1KJ67</accession>
<dbReference type="Proteomes" id="UP001153076">
    <property type="component" value="Unassembled WGS sequence"/>
</dbReference>
<proteinExistence type="predicted"/>
<dbReference type="PANTHER" id="PTHR23172:SF87">
    <property type="entry name" value="CHAPERONE DNAJ-DOMAIN SUPERFAMILY PROTEIN"/>
    <property type="match status" value="1"/>
</dbReference>
<reference evidence="2" key="1">
    <citation type="submission" date="2022-04" db="EMBL/GenBank/DDBJ databases">
        <title>Carnegiea gigantea Genome sequencing and assembly v2.</title>
        <authorList>
            <person name="Copetti D."/>
            <person name="Sanderson M.J."/>
            <person name="Burquez A."/>
            <person name="Wojciechowski M.F."/>
        </authorList>
    </citation>
    <scope>NUCLEOTIDE SEQUENCE</scope>
    <source>
        <strain evidence="2">SGP5-SGP5p</strain>
        <tissue evidence="2">Aerial part</tissue>
    </source>
</reference>
<comment type="caution">
    <text evidence="2">The sequence shown here is derived from an EMBL/GenBank/DDBJ whole genome shotgun (WGS) entry which is preliminary data.</text>
</comment>
<sequence>MEGSSHSHSHNRSYSHHSRSHSRGGPTAFSAGATKKPPMFPSAAGNAAFFTTSYDDVFGGPPTYAALAPRPDDYSEIFGAFRSSAASRASSIPVLDLPAVADIDAAAAAFLDYSEVFGGFDAVDFAVPYDELFRPFDAGDGDCSSDEACRKYQFSSH</sequence>
<name>A0A9Q1KJ67_9CARY</name>
<gene>
    <name evidence="2" type="ORF">Cgig2_019654</name>
</gene>